<dbReference type="PANTHER" id="PTHR40084:SF1">
    <property type="entry name" value="PHOSPHOTRANSFERASE"/>
    <property type="match status" value="1"/>
</dbReference>
<reference evidence="3" key="3">
    <citation type="submission" date="2014-09" db="EMBL/GenBank/DDBJ databases">
        <authorList>
            <person name="Bishop-Lilly K.A."/>
            <person name="Broomall S.M."/>
            <person name="Chain P.S."/>
            <person name="Chertkov O."/>
            <person name="Coyne S.R."/>
            <person name="Daligault H.E."/>
            <person name="Davenport K.W."/>
            <person name="Erkkila T."/>
            <person name="Frey K.G."/>
            <person name="Gibbons H.S."/>
            <person name="Gu W."/>
            <person name="Jaissle J."/>
            <person name="Johnson S.L."/>
            <person name="Koroleva G.I."/>
            <person name="Ladner J.T."/>
            <person name="Lo C.-C."/>
            <person name="Minogue T.D."/>
            <person name="Munk C."/>
            <person name="Palacios G.F."/>
            <person name="Redden C.L."/>
            <person name="Rosenzweig C.N."/>
            <person name="Scholz M.B."/>
            <person name="Teshima H."/>
            <person name="Xu Y."/>
        </authorList>
    </citation>
    <scope>NUCLEOTIDE SEQUENCE</scope>
    <source>
        <strain evidence="3">Mb9</strain>
    </source>
</reference>
<keyword evidence="5" id="KW-1185">Reference proteome</keyword>
<dbReference type="Gene3D" id="3.20.20.140">
    <property type="entry name" value="Metal-dependent hydrolases"/>
    <property type="match status" value="1"/>
</dbReference>
<dbReference type="OrthoDB" id="114814at2157"/>
<dbReference type="CDD" id="cd19067">
    <property type="entry name" value="PfuEndoQ-like"/>
    <property type="match status" value="1"/>
</dbReference>
<dbReference type="Proteomes" id="UP000606900">
    <property type="component" value="Unassembled WGS sequence"/>
</dbReference>
<proteinExistence type="predicted"/>
<dbReference type="RefSeq" id="WP_048072727.1">
    <property type="nucleotide sequence ID" value="NZ_CP006933.1"/>
</dbReference>
<dbReference type="KEGG" id="mfc:BRM9_2256"/>
<protein>
    <submittedName>
        <fullName evidence="4">TIGR00375 family protein</fullName>
    </submittedName>
</protein>
<reference evidence="2" key="2">
    <citation type="submission" date="2014-08" db="EMBL/GenBank/DDBJ databases">
        <authorList>
            <person name="Wibberg D."/>
        </authorList>
    </citation>
    <scope>NUCLEOTIDE SEQUENCE</scope>
</reference>
<dbReference type="PATRIC" id="fig|2162.10.peg.2364"/>
<dbReference type="EMBL" id="LN515531">
    <property type="protein sequence ID" value="CEA13527.1"/>
    <property type="molecule type" value="Genomic_DNA"/>
</dbReference>
<dbReference type="GeneID" id="26740525"/>
<name>A0A090I8G0_METFO</name>
<dbReference type="Proteomes" id="UP000029661">
    <property type="component" value="Chromosome"/>
</dbReference>
<dbReference type="PANTHER" id="PTHR40084">
    <property type="entry name" value="PHOSPHOHYDROLASE, PHP FAMILY"/>
    <property type="match status" value="1"/>
</dbReference>
<evidence type="ECO:0000313" key="5">
    <source>
        <dbReference type="Proteomes" id="UP000062768"/>
    </source>
</evidence>
<dbReference type="Proteomes" id="UP000062768">
    <property type="component" value="Chromosome I"/>
</dbReference>
<sequence>MIIRADLHIHGRYSMATSKNMTPELLSSQGSLKGLHLVATGDAFHQGWLSMIEEATEEVNDGIFSVREDKKLHNEFLQEELPEGFSKNPETKLILTSEVEDSKRVHHLIIIPSLDAAYQMRKKLKGSLDSDGRPRVRMSGAEIQELALENGCIMGPSHAFTPWTSIYKEYDSIHDCYDETPDFVELGLSADTEMADRIEELQDLPFLTNSDAHSPWPHRLGREFNEINLKNLSFSALAQALHDKTITANYGFDPRLGKYHHTACTKCYQLYHPDEAIKMNMKCPCGGTIKKGVDYRVEELATWDEPHHPSHRPPYIHIMPLAEIISLTYSKGVTTKFVQKIWQELVLKFGDEISVLIDAPMDELIELDPELSRRIRAFRDKTLQIKVGGGGRYGELVFNDDSSEQNSPDSTLDSFL</sequence>
<dbReference type="SUPFAM" id="SSF89550">
    <property type="entry name" value="PHP domain-like"/>
    <property type="match status" value="1"/>
</dbReference>
<dbReference type="STRING" id="2162.BRM9_2256"/>
<dbReference type="AlphaFoldDB" id="A0A090I8G0"/>
<dbReference type="EMBL" id="JADIIL010000017">
    <property type="protein sequence ID" value="MBF4474748.1"/>
    <property type="molecule type" value="Genomic_DNA"/>
</dbReference>
<dbReference type="InterPro" id="IPR016195">
    <property type="entry name" value="Pol/histidinol_Pase-like"/>
</dbReference>
<organism evidence="2">
    <name type="scientific">Methanobacterium formicicum</name>
    <dbReference type="NCBI Taxonomy" id="2162"/>
    <lineage>
        <taxon>Archaea</taxon>
        <taxon>Methanobacteriati</taxon>
        <taxon>Methanobacteriota</taxon>
        <taxon>Methanomada group</taxon>
        <taxon>Methanobacteria</taxon>
        <taxon>Methanobacteriales</taxon>
        <taxon>Methanobacteriaceae</taxon>
        <taxon>Methanobacterium</taxon>
    </lineage>
</organism>
<gene>
    <name evidence="1" type="ORF">BRM9_2256</name>
    <name evidence="2" type="ORF">DSM1535_1190</name>
    <name evidence="4" type="ORF">ISP06_04665</name>
    <name evidence="3" type="ORF">MB9_2294</name>
</gene>
<dbReference type="EMBL" id="LN734822">
    <property type="protein sequence ID" value="CEL25905.1"/>
    <property type="molecule type" value="Genomic_DNA"/>
</dbReference>
<dbReference type="InterPro" id="IPR005287">
    <property type="entry name" value="CHP00375"/>
</dbReference>
<dbReference type="NCBIfam" id="TIGR00375">
    <property type="entry name" value="TIGR00375 family protein"/>
    <property type="match status" value="1"/>
</dbReference>
<dbReference type="EMBL" id="CP006933">
    <property type="protein sequence ID" value="AIS33056.1"/>
    <property type="molecule type" value="Genomic_DNA"/>
</dbReference>
<evidence type="ECO:0000313" key="3">
    <source>
        <dbReference type="EMBL" id="CEL25905.1"/>
    </source>
</evidence>
<reference evidence="4" key="4">
    <citation type="submission" date="2020-10" db="EMBL/GenBank/DDBJ databases">
        <title>Dehalococcoides mccartyi of a TCE/Cr reducing biochatode.</title>
        <authorList>
            <person name="Matturro B."/>
        </authorList>
    </citation>
    <scope>NUCLEOTIDE SEQUENCE</scope>
    <source>
        <strain evidence="4">Bin2</strain>
    </source>
</reference>
<accession>A0A090I8G0</accession>
<evidence type="ECO:0000313" key="4">
    <source>
        <dbReference type="EMBL" id="MBF4474748.1"/>
    </source>
</evidence>
<evidence type="ECO:0000313" key="1">
    <source>
        <dbReference type="EMBL" id="AIS33056.1"/>
    </source>
</evidence>
<reference evidence="1" key="1">
    <citation type="submission" date="2013-12" db="EMBL/GenBank/DDBJ databases">
        <title>The complete genome sequence of Methanobacterium sp. BRM9.</title>
        <authorList>
            <consortium name="Pastoral Greenhouse Gas Research Consortium"/>
            <person name="Kelly W.J."/>
            <person name="Leahy S.C."/>
            <person name="Perry R."/>
            <person name="Li D."/>
            <person name="Altermann E."/>
            <person name="Lambie S.C."/>
            <person name="Attwood G.T."/>
        </authorList>
    </citation>
    <scope>NUCLEOTIDE SEQUENCE [LARGE SCALE GENOMIC DNA]</scope>
    <source>
        <strain evidence="1">BRM9</strain>
    </source>
</reference>
<dbReference type="KEGG" id="mfi:DSM1535_1190"/>
<evidence type="ECO:0000313" key="2">
    <source>
        <dbReference type="EMBL" id="CEA13527.1"/>
    </source>
</evidence>